<reference evidence="11 12" key="1">
    <citation type="journal article" date="2013" name="Environ. Microbiol.">
        <title>Genome analysis of Chitinivibrio alkaliphilus gen. nov., sp. nov., a novel extremely haloalkaliphilic anaerobic chitinolytic bacterium from the candidate phylum Termite Group 3.</title>
        <authorList>
            <person name="Sorokin D.Y."/>
            <person name="Gumerov V.M."/>
            <person name="Rakitin A.L."/>
            <person name="Beletsky A.V."/>
            <person name="Damste J.S."/>
            <person name="Muyzer G."/>
            <person name="Mardanov A.V."/>
            <person name="Ravin N.V."/>
        </authorList>
    </citation>
    <scope>NUCLEOTIDE SEQUENCE [LARGE SCALE GENOMIC DNA]</scope>
    <source>
        <strain evidence="11 12">ACht1</strain>
    </source>
</reference>
<dbReference type="Gene3D" id="1.10.3660.10">
    <property type="entry name" value="6-phosphogluconate dehydrogenase C-terminal like domain"/>
    <property type="match status" value="1"/>
</dbReference>
<dbReference type="SUPFAM" id="SSF55021">
    <property type="entry name" value="ACT-like"/>
    <property type="match status" value="1"/>
</dbReference>
<dbReference type="InterPro" id="IPR003099">
    <property type="entry name" value="Prephen_DH"/>
</dbReference>
<dbReference type="Proteomes" id="UP000017148">
    <property type="component" value="Unassembled WGS sequence"/>
</dbReference>
<evidence type="ECO:0000259" key="9">
    <source>
        <dbReference type="PROSITE" id="PS51176"/>
    </source>
</evidence>
<dbReference type="eggNOG" id="COG0287">
    <property type="taxonomic scope" value="Bacteria"/>
</dbReference>
<dbReference type="InterPro" id="IPR036291">
    <property type="entry name" value="NAD(P)-bd_dom_sf"/>
</dbReference>
<keyword evidence="12" id="KW-1185">Reference proteome</keyword>
<keyword evidence="7" id="KW-0057">Aromatic amino acid biosynthesis</keyword>
<evidence type="ECO:0000256" key="6">
    <source>
        <dbReference type="ARBA" id="ARBA00023027"/>
    </source>
</evidence>
<evidence type="ECO:0000256" key="5">
    <source>
        <dbReference type="ARBA" id="ARBA00023002"/>
    </source>
</evidence>
<dbReference type="Gene3D" id="3.30.70.260">
    <property type="match status" value="1"/>
</dbReference>
<keyword evidence="6" id="KW-0520">NAD</keyword>
<comment type="caution">
    <text evidence="11">The sequence shown here is derived from an EMBL/GenBank/DDBJ whole genome shotgun (WGS) entry which is preliminary data.</text>
</comment>
<name>U7D7B7_9BACT</name>
<dbReference type="EC" id="1.3.1.12" evidence="2"/>
<dbReference type="STRING" id="1313304.CALK_1670"/>
<feature type="domain" description="Prephenate/arogenate dehydrogenase" evidence="9">
    <location>
        <begin position="5"/>
        <end position="300"/>
    </location>
</feature>
<dbReference type="SUPFAM" id="SSF51735">
    <property type="entry name" value="NAD(P)-binding Rossmann-fold domains"/>
    <property type="match status" value="1"/>
</dbReference>
<dbReference type="AlphaFoldDB" id="U7D7B7"/>
<dbReference type="GO" id="GO:0008977">
    <property type="term" value="F:prephenate dehydrogenase (NAD+) activity"/>
    <property type="evidence" value="ECO:0007669"/>
    <property type="project" value="UniProtKB-EC"/>
</dbReference>
<evidence type="ECO:0000256" key="1">
    <source>
        <dbReference type="ARBA" id="ARBA00005067"/>
    </source>
</evidence>
<dbReference type="InterPro" id="IPR050812">
    <property type="entry name" value="Preph/Arog_dehydrog"/>
</dbReference>
<keyword evidence="7" id="KW-0028">Amino-acid biosynthesis</keyword>
<dbReference type="OrthoDB" id="9802008at2"/>
<dbReference type="Pfam" id="PF02153">
    <property type="entry name" value="PDH_N"/>
    <property type="match status" value="1"/>
</dbReference>
<comment type="catalytic activity">
    <reaction evidence="8">
        <text>prephenate + NAD(+) = 3-(4-hydroxyphenyl)pyruvate + CO2 + NADH</text>
        <dbReference type="Rhea" id="RHEA:13869"/>
        <dbReference type="ChEBI" id="CHEBI:16526"/>
        <dbReference type="ChEBI" id="CHEBI:29934"/>
        <dbReference type="ChEBI" id="CHEBI:36242"/>
        <dbReference type="ChEBI" id="CHEBI:57540"/>
        <dbReference type="ChEBI" id="CHEBI:57945"/>
        <dbReference type="EC" id="1.3.1.12"/>
    </reaction>
</comment>
<dbReference type="PANTHER" id="PTHR21363">
    <property type="entry name" value="PREPHENATE DEHYDROGENASE"/>
    <property type="match status" value="1"/>
</dbReference>
<evidence type="ECO:0000313" key="12">
    <source>
        <dbReference type="Proteomes" id="UP000017148"/>
    </source>
</evidence>
<protein>
    <recommendedName>
        <fullName evidence="3">Prephenate dehydrogenase</fullName>
        <ecNumber evidence="2">1.3.1.12</ecNumber>
    </recommendedName>
</protein>
<dbReference type="InterPro" id="IPR002912">
    <property type="entry name" value="ACT_dom"/>
</dbReference>
<dbReference type="EMBL" id="ASJR01000013">
    <property type="protein sequence ID" value="ERP31466.1"/>
    <property type="molecule type" value="Genomic_DNA"/>
</dbReference>
<sequence>MVSVQRVIIYSVGLLGGSLGAALKQSGFSGEIIGVSSPRGQDTALKAGVIDRAVGYESLPTLLQENDLLFLCSPITGIIAALEQLGQIDLPRGVIISDVGSTKSTIVSTARTVLPSHVTFVGGHPMTGSEKSGPLHSDPLLFENALYVLTPETPQEEEISDFLEVFLRTHTGAQISRFSPKTHDTIAATISHVPHIIAVGLVDLARKINYEVPGTLSLAAGGFKSVTRIASSPYAMWRDIFATNKRAVCRILSQYCGILEEMRLELMDDALEDRFTTAKDVRARLRGDRKGFAAPLHEIQVVAADEPGFLARMTQVISAAHINIRDIELLKVREGEAGTFMLAFESSREAHRAVAALREASFSARCVGE</sequence>
<accession>U7D7B7</accession>
<dbReference type="InterPro" id="IPR046826">
    <property type="entry name" value="PDH_N"/>
</dbReference>
<dbReference type="InterPro" id="IPR045865">
    <property type="entry name" value="ACT-like_dom_sf"/>
</dbReference>
<dbReference type="Gene3D" id="3.40.50.720">
    <property type="entry name" value="NAD(P)-binding Rossmann-like Domain"/>
    <property type="match status" value="1"/>
</dbReference>
<comment type="pathway">
    <text evidence="1">Amino-acid biosynthesis; L-tyrosine biosynthesis; (4-hydroxyphenyl)pyruvate from prephenate (NAD(+) route): step 1/1.</text>
</comment>
<evidence type="ECO:0000256" key="2">
    <source>
        <dbReference type="ARBA" id="ARBA00012068"/>
    </source>
</evidence>
<dbReference type="PROSITE" id="PS51176">
    <property type="entry name" value="PDH_ADH"/>
    <property type="match status" value="1"/>
</dbReference>
<dbReference type="RefSeq" id="WP_022637115.1">
    <property type="nucleotide sequence ID" value="NZ_ASJR01000013.1"/>
</dbReference>
<evidence type="ECO:0000259" key="10">
    <source>
        <dbReference type="PROSITE" id="PS51671"/>
    </source>
</evidence>
<gene>
    <name evidence="11" type="ORF">CALK_1670</name>
</gene>
<dbReference type="Pfam" id="PF20463">
    <property type="entry name" value="PDH_C"/>
    <property type="match status" value="1"/>
</dbReference>
<evidence type="ECO:0000313" key="11">
    <source>
        <dbReference type="EMBL" id="ERP31466.1"/>
    </source>
</evidence>
<dbReference type="PROSITE" id="PS51671">
    <property type="entry name" value="ACT"/>
    <property type="match status" value="1"/>
</dbReference>
<dbReference type="InterPro" id="IPR008927">
    <property type="entry name" value="6-PGluconate_DH-like_C_sf"/>
</dbReference>
<feature type="domain" description="ACT" evidence="10">
    <location>
        <begin position="298"/>
        <end position="369"/>
    </location>
</feature>
<evidence type="ECO:0000256" key="8">
    <source>
        <dbReference type="ARBA" id="ARBA00049260"/>
    </source>
</evidence>
<dbReference type="GO" id="GO:0006571">
    <property type="term" value="P:tyrosine biosynthetic process"/>
    <property type="evidence" value="ECO:0007669"/>
    <property type="project" value="UniProtKB-UniPathway"/>
</dbReference>
<dbReference type="FunFam" id="3.40.50.720:FF:000208">
    <property type="entry name" value="Prephenate dehydrogenase"/>
    <property type="match status" value="1"/>
</dbReference>
<dbReference type="InterPro" id="IPR046825">
    <property type="entry name" value="PDH_C"/>
</dbReference>
<proteinExistence type="predicted"/>
<keyword evidence="4" id="KW-0827">Tyrosine biosynthesis</keyword>
<organism evidence="11 12">
    <name type="scientific">Chitinivibrio alkaliphilus ACht1</name>
    <dbReference type="NCBI Taxonomy" id="1313304"/>
    <lineage>
        <taxon>Bacteria</taxon>
        <taxon>Pseudomonadati</taxon>
        <taxon>Fibrobacterota</taxon>
        <taxon>Chitinivibrionia</taxon>
        <taxon>Chitinivibrionales</taxon>
        <taxon>Chitinivibrionaceae</taxon>
        <taxon>Chitinivibrio</taxon>
    </lineage>
</organism>
<dbReference type="UniPathway" id="UPA00122">
    <property type="reaction ID" value="UER00961"/>
</dbReference>
<evidence type="ECO:0000256" key="4">
    <source>
        <dbReference type="ARBA" id="ARBA00022498"/>
    </source>
</evidence>
<evidence type="ECO:0000256" key="3">
    <source>
        <dbReference type="ARBA" id="ARBA00016891"/>
    </source>
</evidence>
<evidence type="ECO:0000256" key="7">
    <source>
        <dbReference type="ARBA" id="ARBA00023141"/>
    </source>
</evidence>
<dbReference type="PANTHER" id="PTHR21363:SF0">
    <property type="entry name" value="PREPHENATE DEHYDROGENASE [NADP(+)]"/>
    <property type="match status" value="1"/>
</dbReference>
<dbReference type="SUPFAM" id="SSF48179">
    <property type="entry name" value="6-phosphogluconate dehydrogenase C-terminal domain-like"/>
    <property type="match status" value="1"/>
</dbReference>
<keyword evidence="5" id="KW-0560">Oxidoreductase</keyword>
<dbReference type="Pfam" id="PF01842">
    <property type="entry name" value="ACT"/>
    <property type="match status" value="1"/>
</dbReference>
<dbReference type="GO" id="GO:0004665">
    <property type="term" value="F:prephenate dehydrogenase (NADP+) activity"/>
    <property type="evidence" value="ECO:0007669"/>
    <property type="project" value="InterPro"/>
</dbReference>
<dbReference type="GO" id="GO:0070403">
    <property type="term" value="F:NAD+ binding"/>
    <property type="evidence" value="ECO:0007669"/>
    <property type="project" value="InterPro"/>
</dbReference>